<evidence type="ECO:0000313" key="3">
    <source>
        <dbReference type="Proteomes" id="UP000054785"/>
    </source>
</evidence>
<dbReference type="Pfam" id="PF18532">
    <property type="entry name" value="DUF5621"/>
    <property type="match status" value="1"/>
</dbReference>
<comment type="caution">
    <text evidence="2">The sequence shown here is derived from an EMBL/GenBank/DDBJ whole genome shotgun (WGS) entry which is preliminary data.</text>
</comment>
<dbReference type="Proteomes" id="UP000054785">
    <property type="component" value="Unassembled WGS sequence"/>
</dbReference>
<evidence type="ECO:0000256" key="1">
    <source>
        <dbReference type="SAM" id="MobiDB-lite"/>
    </source>
</evidence>
<dbReference type="AlphaFoldDB" id="A0A0W0U4J4"/>
<organism evidence="2 3">
    <name type="scientific">Legionella geestiana</name>
    <dbReference type="NCBI Taxonomy" id="45065"/>
    <lineage>
        <taxon>Bacteria</taxon>
        <taxon>Pseudomonadati</taxon>
        <taxon>Pseudomonadota</taxon>
        <taxon>Gammaproteobacteria</taxon>
        <taxon>Legionellales</taxon>
        <taxon>Legionellaceae</taxon>
        <taxon>Legionella</taxon>
    </lineage>
</organism>
<accession>A0A0W0U4J4</accession>
<gene>
    <name evidence="2" type="ORF">Lgee_0646</name>
</gene>
<feature type="region of interest" description="Disordered" evidence="1">
    <location>
        <begin position="376"/>
        <end position="408"/>
    </location>
</feature>
<keyword evidence="3" id="KW-1185">Reference proteome</keyword>
<dbReference type="InterPro" id="IPR040945">
    <property type="entry name" value="DUF5621"/>
</dbReference>
<reference evidence="2 3" key="1">
    <citation type="submission" date="2015-11" db="EMBL/GenBank/DDBJ databases">
        <title>Genomic analysis of 38 Legionella species identifies large and diverse effector repertoires.</title>
        <authorList>
            <person name="Burstein D."/>
            <person name="Amaro F."/>
            <person name="Zusman T."/>
            <person name="Lifshitz Z."/>
            <person name="Cohen O."/>
            <person name="Gilbert J.A."/>
            <person name="Pupko T."/>
            <person name="Shuman H.A."/>
            <person name="Segal G."/>
        </authorList>
    </citation>
    <scope>NUCLEOTIDE SEQUENCE [LARGE SCALE GENOMIC DNA]</scope>
    <source>
        <strain evidence="2 3">ATCC 49504</strain>
    </source>
</reference>
<dbReference type="RefSeq" id="WP_028386672.1">
    <property type="nucleotide sequence ID" value="NZ_CAAAHN010000017.1"/>
</dbReference>
<dbReference type="STRING" id="45065.Lgee_0646"/>
<dbReference type="OrthoDB" id="5653059at2"/>
<sequence length="616" mass="69356">MTGHIACLSFMGTAQHREKNMDTINMFHESMGTAAVLGKRLFDGPGSTPLTPNSEHPTPGTYVYDAGKNTKIVNPAAAESLRNTLQAIDGQLTGDGVDNLLLEATLYIEKLKQDNPGLDTVNLQGFSRGADACVRMANVLNRLYPELKVNLFLIDPVPGPGRRDDPDSWHIPPNVNRMEAALMLHEYRPGFDPQHAGRYVIANPETTRVTMMPWYGKHSAGMQLDEREQLNQAPKLIMARYLDFCRETGSIGKEVTPTICRLNRKGIYEAVSHPENLLPKTPEERLQLYNEMRENEWVYARGKRLNPRTVLAQHGDYVKDPELFVNQEHRGLFKEHYPKTFSWFFEGNHKKATEEEVRKELHHLEAGYRDRFLRHFSKHPDPENQPHLPPPRGIAGGGDPVPIGMPQNASDFERLRQNLQSKVNAYHYHCKDKTPENDRAFAKISNSLNAVRTQTPVEGLRTLENCMKEINGPELLGARYFRTTPIARKTHAQELAEKLEGYMKSNRFWSGVGSVLNSIGLPCPAFISPEKEAIAKTLAKEARGLDYNNKGDDPQALQKLLQGGGARLKALYEDHPELGIFKSRIDRILSESHSKLHATQKLPEPTAGSTPQFMAN</sequence>
<name>A0A0W0U4J4_9GAMM</name>
<dbReference type="EMBL" id="LNYC01000019">
    <property type="protein sequence ID" value="KTD02673.1"/>
    <property type="molecule type" value="Genomic_DNA"/>
</dbReference>
<feature type="region of interest" description="Disordered" evidence="1">
    <location>
        <begin position="595"/>
        <end position="616"/>
    </location>
</feature>
<proteinExistence type="predicted"/>
<protein>
    <submittedName>
        <fullName evidence="2">Dot/Icm T4SS effector</fullName>
    </submittedName>
</protein>
<evidence type="ECO:0000313" key="2">
    <source>
        <dbReference type="EMBL" id="KTD02673.1"/>
    </source>
</evidence>
<feature type="compositionally biased region" description="Polar residues" evidence="1">
    <location>
        <begin position="607"/>
        <end position="616"/>
    </location>
</feature>
<dbReference type="Gene3D" id="1.10.1240.80">
    <property type="match status" value="1"/>
</dbReference>
<dbReference type="PATRIC" id="fig|45065.4.peg.687"/>